<comment type="caution">
    <text evidence="3">The sequence shown here is derived from an EMBL/GenBank/DDBJ whole genome shotgun (WGS) entry which is preliminary data.</text>
</comment>
<evidence type="ECO:0000256" key="2">
    <source>
        <dbReference type="SAM" id="SignalP"/>
    </source>
</evidence>
<dbReference type="Gene3D" id="2.10.220.10">
    <property type="entry name" value="Hormone Receptor, Insulin-like Growth Factor Receptor 1, Chain A, domain 2"/>
    <property type="match status" value="2"/>
</dbReference>
<feature type="signal peptide" evidence="2">
    <location>
        <begin position="1"/>
        <end position="34"/>
    </location>
</feature>
<evidence type="ECO:0000313" key="4">
    <source>
        <dbReference type="Proteomes" id="UP001295684"/>
    </source>
</evidence>
<dbReference type="PANTHER" id="PTHR23275:SF100">
    <property type="entry name" value="EGF-LIKE DOMAIN-CONTAINING PROTEIN"/>
    <property type="match status" value="1"/>
</dbReference>
<evidence type="ECO:0000313" key="3">
    <source>
        <dbReference type="EMBL" id="CAI2359515.1"/>
    </source>
</evidence>
<sequence>MLHPCTSSSFLGPFFIKVTAILVLSLCFIQPIEAQVLSVTPSDSMINIVTSYSFQITGVSSLNSGDIIKATIPTGITVSGVSSGATTTCSLTTLGSGGVATSPVTTCTYNANDGGARTLTFTLGQSYSGLLVINLATTNILQNPNSVRFLDPFILNVGSTTINTHSTITYTAASLASASVTNLAKTAGSPTTMTFTFRITNQIPANGFIRINWPSEVQFKLSSADGLVSVTIYGESKTGFTTSVSQISRQFTISGLFSSAVSAEAKDIVIAIQSLNNPDSQVESGSFTITTLDSSSNAIDQQSSGLTVTSSSPGTISLQSITPSTTSVDQELTVQIYENTDISPSNSFLRVTWPSEVTYVASGTLTCTMVFGFSANTPPCSVDTTNNYMTLSYYRNTVHLYTVGTFKNPLGALTTSSWKLEVFDSSNNIIMRQETGIAYTTTVQAITVGSASRLSAYTTVAIQANYSLSFTIKTRLLSDSTITLIFPIDQVKYNFATKCFNGGTDLSCTLSDTNSTHFQTTITQWCVSGAECAADSTLSFTLVNAINPSWIVSPLTSSVIIRTSNVQLTDTPTIDEITSGVQFSPTLTPGTLTSFSVTKDSATNKVGEQTSWAGAGITFTTATAIPANGKIYLTFPSETVYKATSTEVICKDASSDTLTCSSTSDSANNIQTVTITSACTSGCTAGGAISIQLEEVYNPGSTKPVQTNIQAQTQTSEGYVIDSGIASSATGFGLVANSFTSVTTNAPTTSIVVGAIPQYRFTIALKNSIPSSGGKLEIAFPSEIQIQSSGTCTAVIVSTSHICTLSNSANTVTATFSSTAVGGSSLVITITNGVKNPTTGQQSSPITFKSTVTESSTKYDIDQDLTTVRIQPNVYGTLTSTSVTRLNSSLINTDTELDIKATSANPIPSLSTIKVEYPLDQVQLSVASTSALTFFQVSSAGTVGSALTPISVATSSTHITVTFREWCSIGGNPCPASSENIRFRTIGFKNPTTTFPPSNSFKIYVDTSSSLIVDSIESSLYATPSIQAGPLTSVSITRDSNLTGDVITYTIKFTTTNSISEPNGVFLSFSPPSGLLYQGSSLACTFNGANAETPVGTSNPGAGCTATYTTVTLGQSLATLRIPFSCTSCPVGNYNVTFTGFKNPFSTQPPTGTITVATQGFDGAGTYSNYDVLDIVIESSATDLQTLAPNVCTGTAERSKTTADANTEIVANVTLTNRIISGSYMSSKIRVMVPLDQFVRTTDTIQYKQTSSSTVNAMTVVSTDSTHIVLEYEAFCSSGGSTCSDGSTMSITITQGFKNPRTVISTFTNYFIFESRTPDQLYQVDRSTANIVATPDIAQAAIANIAINFESSTVAKDGYADVSAVLGSTMLSSDFIELIFSSEFLLQTTSAVTCSKVVSGIASTVSCTSTFTSGYLSTLKVEGFCECDSTSTYTIRIHNVRTLLEAKAFTGTLTYSTKASDTESIGTGTLDLSTVTTLTAATLSPATVVRSATTQGSSSSFTLSFTTPGILLGGSTIQIGLPLNQIVLDGSAFTCADSSNNAALTCAATPTATSTYNYITINEWKCTSGNCAAGQEFGITITSAKNPAVSAVSTDPFLINFISTSSNAIFQAPSPLNASPDLEVGSLNNHVIIHQNQQYTLSTTEYIIAFDTTSEVPAAGKIIFTFPDNRILKDSSSTLTVTTGTSYETTVTGVTATYDLTNTWLSKLELTSVCTTPCAVGSYQFKISGGIKNPNYVQPLTGNFVSYTTDSSGAVINRDIKSNSDVSEILPTPIDATITRNSTALGASVGLTVSFKTTNPFPDGGKILLRMPTDQISGTPAACLKGDLSTALSCTTTTIGDFRVITIDEWCTSGGTDCAGGTTISFYIQDATNPSLLSANVATTSWQALTATAESYPIDGDYTDLKPTPNLEGVSITVNALEVASAVVYTETTISYGFLPGSNLPSGAIIEFGFPPQFAFPPTTKSCSQITPSSSTLTCTYAESGGYVTSITVSNPCVASSCLSTTPMVFQFSIKIRQNTQNVGGSFYVITKTSSTDIGYGSVSNSITILPNPFSSTSFDNSGCDLIKATCSLAIKFTTVYTFPNKASNGRISLTVPSDLTVSSTGCTATIGSNTMECSMTGKSVIATHSLTSSVAEQEIIIKFASVTNPSSTKPTNSFVILSQEQVSGSYYSIDGITSGFSYSVGGIGTITEAAVTRSALNSDNDGLKVGRNTNFLFSFKIENEVASDGVFTFIMPSDSDAQIDTTATVFACSAANCDTGTTLFCDVTAASRTVQILDYCTSSSGRSCAAGSTITICLKSTFMRNMYWIKDPLTASDSFTIKSGISGGVYFIDGISTSITATPTLLPDALSFISPQIARTGDTVDAKVDWTVYLKFSSNMLNTAGYLLMTIPDDVIYDMGEDLTVTLLTNSSSVISTVKTLYSSGAINTIRFNSVCSSSGCATGSFLNIKIEWVKNPPAQTTISTAITMSSRTSEGYLIDQGSTPTIDKLFSSLELAPVTNIKIDPENPSAGADTNYDIIFTADTSIPLNSYVLITAPTEITVSTSNAGGTAALDTCSNIFATSVTIACGLGTSGGSVTIKVTGIFPLATNTGQFGVKMGLFKNPSTAGTTGSFIIQIFSPDDNPIASKDVDTPVMIEEPVSTCDSNCLTCSGTATSCDSCKNPSDLPFLQNDKCVSACSNGYYLQGTICYSCHHSCATCDGPNSNDCISCKSDFLFEDGSCLTSCSKNTQANSANQCESTSENGSCNSNCATCSKNLDWCLTCNSGSTPIVNPTNGQCVCTDNGCCGGTLYVDTESQSCQPCSTRCKTCEISADKCFSCWNFFDSKLLDWASYKCLSECSSSGYYDSATDTCPACNRVCKTCTSSLPTGCLTCNKTEGGRQLYLASGECVLNCRRPYTENTNNNTCTRSAFDILSPVVIILLLLFIGAIITLLLSYIISLIRGRKSKPLEEAYAYLTLIEFMNRCFLLANLWVSTKVFSFAICFMDITGTAILGLFFYNLYLEPIFLHSPHFRSLFKQYKVTYLFVLSVSFLTGVNFSRLLYARSFGCLATGGSYTEHYFFVKPLNTMANFTLALTGVQIVLCVVSIFEFGVGQDVWMLAVIGLGVNLALVVMQLVKVLQTERFVRKYMVLED</sequence>
<feature type="chain" id="PRO_5042101239" evidence="2">
    <location>
        <begin position="35"/>
        <end position="3135"/>
    </location>
</feature>
<feature type="transmembrane region" description="Helical" evidence="1">
    <location>
        <begin position="2915"/>
        <end position="2943"/>
    </location>
</feature>
<feature type="transmembrane region" description="Helical" evidence="1">
    <location>
        <begin position="2980"/>
        <end position="3003"/>
    </location>
</feature>
<gene>
    <name evidence="3" type="ORF">ECRASSUSDP1_LOCUS806</name>
</gene>
<dbReference type="SUPFAM" id="SSF57184">
    <property type="entry name" value="Growth factor receptor domain"/>
    <property type="match status" value="2"/>
</dbReference>
<keyword evidence="2" id="KW-0732">Signal</keyword>
<dbReference type="InterPro" id="IPR009030">
    <property type="entry name" value="Growth_fac_rcpt_cys_sf"/>
</dbReference>
<keyword evidence="4" id="KW-1185">Reference proteome</keyword>
<dbReference type="InterPro" id="IPR052798">
    <property type="entry name" value="Giardia_VSA"/>
</dbReference>
<dbReference type="CDD" id="cd00064">
    <property type="entry name" value="FU"/>
    <property type="match status" value="3"/>
</dbReference>
<dbReference type="EMBL" id="CAMPGE010000758">
    <property type="protein sequence ID" value="CAI2359515.1"/>
    <property type="molecule type" value="Genomic_DNA"/>
</dbReference>
<proteinExistence type="predicted"/>
<evidence type="ECO:0000256" key="1">
    <source>
        <dbReference type="SAM" id="Phobius"/>
    </source>
</evidence>
<accession>A0AAD1U042</accession>
<dbReference type="InterPro" id="IPR006212">
    <property type="entry name" value="Furin_repeat"/>
</dbReference>
<name>A0AAD1U042_EUPCR</name>
<organism evidence="3 4">
    <name type="scientific">Euplotes crassus</name>
    <dbReference type="NCBI Taxonomy" id="5936"/>
    <lineage>
        <taxon>Eukaryota</taxon>
        <taxon>Sar</taxon>
        <taxon>Alveolata</taxon>
        <taxon>Ciliophora</taxon>
        <taxon>Intramacronucleata</taxon>
        <taxon>Spirotrichea</taxon>
        <taxon>Hypotrichia</taxon>
        <taxon>Euplotida</taxon>
        <taxon>Euplotidae</taxon>
        <taxon>Moneuplotes</taxon>
    </lineage>
</organism>
<feature type="transmembrane region" description="Helical" evidence="1">
    <location>
        <begin position="3098"/>
        <end position="3121"/>
    </location>
</feature>
<protein>
    <submittedName>
        <fullName evidence="3">Uncharacterized protein</fullName>
    </submittedName>
</protein>
<dbReference type="SMART" id="SM00261">
    <property type="entry name" value="FU"/>
    <property type="match status" value="4"/>
</dbReference>
<reference evidence="3" key="1">
    <citation type="submission" date="2023-07" db="EMBL/GenBank/DDBJ databases">
        <authorList>
            <consortium name="AG Swart"/>
            <person name="Singh M."/>
            <person name="Singh A."/>
            <person name="Seah K."/>
            <person name="Emmerich C."/>
        </authorList>
    </citation>
    <scope>NUCLEOTIDE SEQUENCE</scope>
    <source>
        <strain evidence="3">DP1</strain>
    </source>
</reference>
<dbReference type="PANTHER" id="PTHR23275">
    <property type="entry name" value="CABRIOLET.-RELATED"/>
    <property type="match status" value="1"/>
</dbReference>
<keyword evidence="1" id="KW-1133">Transmembrane helix</keyword>
<keyword evidence="1" id="KW-0472">Membrane</keyword>
<feature type="transmembrane region" description="Helical" evidence="1">
    <location>
        <begin position="3071"/>
        <end position="3092"/>
    </location>
</feature>
<dbReference type="Proteomes" id="UP001295684">
    <property type="component" value="Unassembled WGS sequence"/>
</dbReference>
<feature type="transmembrane region" description="Helical" evidence="1">
    <location>
        <begin position="3023"/>
        <end position="3039"/>
    </location>
</feature>
<keyword evidence="1" id="KW-0812">Transmembrane</keyword>